<dbReference type="Proteomes" id="UP001152795">
    <property type="component" value="Unassembled WGS sequence"/>
</dbReference>
<evidence type="ECO:0000256" key="1">
    <source>
        <dbReference type="ARBA" id="ARBA00001933"/>
    </source>
</evidence>
<dbReference type="Gene3D" id="3.40.640.10">
    <property type="entry name" value="Type I PLP-dependent aspartate aminotransferase-like (Major domain)"/>
    <property type="match status" value="1"/>
</dbReference>
<keyword evidence="15" id="KW-1185">Reference proteome</keyword>
<keyword evidence="7" id="KW-0663">Pyridoxal phosphate</keyword>
<dbReference type="PANTHER" id="PTHR43247">
    <property type="entry name" value="PHOSPHOSERINE AMINOTRANSFERASE"/>
    <property type="match status" value="1"/>
</dbReference>
<evidence type="ECO:0000259" key="13">
    <source>
        <dbReference type="Pfam" id="PF00266"/>
    </source>
</evidence>
<comment type="caution">
    <text evidence="14">The sequence shown here is derived from an EMBL/GenBank/DDBJ whole genome shotgun (WGS) entry which is preliminary data.</text>
</comment>
<evidence type="ECO:0000313" key="15">
    <source>
        <dbReference type="Proteomes" id="UP001152795"/>
    </source>
</evidence>
<dbReference type="CDD" id="cd00611">
    <property type="entry name" value="PSAT_like"/>
    <property type="match status" value="1"/>
</dbReference>
<keyword evidence="4 12" id="KW-0032">Aminotransferase</keyword>
<comment type="similarity">
    <text evidence="3">Belongs to the class-V pyridoxal-phosphate-dependent aminotransferase family. SerC subfamily.</text>
</comment>
<dbReference type="HAMAP" id="MF_00160">
    <property type="entry name" value="SerC_aminotrans_5"/>
    <property type="match status" value="1"/>
</dbReference>
<protein>
    <recommendedName>
        <fullName evidence="12">Phosphoserine aminotransferase</fullName>
        <ecNumber evidence="12">2.6.1.52</ecNumber>
    </recommendedName>
</protein>
<dbReference type="EC" id="2.6.1.52" evidence="12"/>
<sequence length="403" mass="45081">MDFVHYCTYCLLSRGLFTRIFLRPVIASSSIAKQAVKMVKGNKTKVINFAPGPAKLPQEVLIQAQKEILNYESTGVSVLELSHRSKEYTALNQEAIDNMRKILDVPSNYKVIFCQGGGYGQFSFVPMNLMKEGGSADYLVTGTWSSKAANEAAKHGQVNYVFPKPKAFTTIPDVKEWKLNKDASYVYYCANETVHGVEFDFIPETNGVPLVCDMSSNFLTRPVDVSKFGCIIAGAQKNIGCAGVTVVIVREDLLGRSLPYCPTSFNYKVVADANSLFNTPPTYSVYIMSLVLKWILKEGGLTEMAKRCVMKSSALYNILDNSNGFYNSLVESTARSRMNVVFRLPSEDLEKKFVSEADEQGYMHVKGHRSVGGLRVSLYNAVMLHEVEHLIEFMKHFQEKYSK</sequence>
<dbReference type="EMBL" id="CACRXK020000630">
    <property type="protein sequence ID" value="CAB3983577.1"/>
    <property type="molecule type" value="Genomic_DNA"/>
</dbReference>
<reference evidence="14" key="1">
    <citation type="submission" date="2020-04" db="EMBL/GenBank/DDBJ databases">
        <authorList>
            <person name="Alioto T."/>
            <person name="Alioto T."/>
            <person name="Gomez Garrido J."/>
        </authorList>
    </citation>
    <scope>NUCLEOTIDE SEQUENCE</scope>
    <source>
        <strain evidence="14">A484AB</strain>
    </source>
</reference>
<evidence type="ECO:0000256" key="3">
    <source>
        <dbReference type="ARBA" id="ARBA00006904"/>
    </source>
</evidence>
<evidence type="ECO:0000313" key="14">
    <source>
        <dbReference type="EMBL" id="CAB3983577.1"/>
    </source>
</evidence>
<evidence type="ECO:0000256" key="11">
    <source>
        <dbReference type="RuleBase" id="RU004504"/>
    </source>
</evidence>
<evidence type="ECO:0000256" key="8">
    <source>
        <dbReference type="ARBA" id="ARBA00023299"/>
    </source>
</evidence>
<dbReference type="GO" id="GO:0005737">
    <property type="term" value="C:cytoplasm"/>
    <property type="evidence" value="ECO:0007669"/>
    <property type="project" value="TreeGrafter"/>
</dbReference>
<dbReference type="InterPro" id="IPR000192">
    <property type="entry name" value="Aminotrans_V_dom"/>
</dbReference>
<comment type="cofactor">
    <cofactor evidence="1 11">
        <name>pyridoxal 5'-phosphate</name>
        <dbReference type="ChEBI" id="CHEBI:597326"/>
    </cofactor>
</comment>
<dbReference type="GO" id="GO:0006564">
    <property type="term" value="P:L-serine biosynthetic process"/>
    <property type="evidence" value="ECO:0007669"/>
    <property type="project" value="UniProtKB-KW"/>
</dbReference>
<dbReference type="InterPro" id="IPR015424">
    <property type="entry name" value="PyrdxlP-dep_Trfase"/>
</dbReference>
<dbReference type="Gene3D" id="3.90.1150.10">
    <property type="entry name" value="Aspartate Aminotransferase, domain 1"/>
    <property type="match status" value="1"/>
</dbReference>
<evidence type="ECO:0000256" key="4">
    <source>
        <dbReference type="ARBA" id="ARBA00022576"/>
    </source>
</evidence>
<dbReference type="InterPro" id="IPR022278">
    <property type="entry name" value="Pser_aminoTfrase"/>
</dbReference>
<gene>
    <name evidence="14" type="ORF">PACLA_8A052646</name>
</gene>
<comment type="catalytic activity">
    <reaction evidence="10 12">
        <text>O-phospho-L-serine + 2-oxoglutarate = 3-phosphooxypyruvate + L-glutamate</text>
        <dbReference type="Rhea" id="RHEA:14329"/>
        <dbReference type="ChEBI" id="CHEBI:16810"/>
        <dbReference type="ChEBI" id="CHEBI:18110"/>
        <dbReference type="ChEBI" id="CHEBI:29985"/>
        <dbReference type="ChEBI" id="CHEBI:57524"/>
        <dbReference type="EC" id="2.6.1.52"/>
    </reaction>
</comment>
<dbReference type="UniPathway" id="UPA00135">
    <property type="reaction ID" value="UER00197"/>
</dbReference>
<dbReference type="Pfam" id="PF00266">
    <property type="entry name" value="Aminotran_5"/>
    <property type="match status" value="1"/>
</dbReference>
<dbReference type="InterPro" id="IPR020578">
    <property type="entry name" value="Aminotrans_V_PyrdxlP_BS"/>
</dbReference>
<dbReference type="NCBIfam" id="NF003764">
    <property type="entry name" value="PRK05355.1"/>
    <property type="match status" value="1"/>
</dbReference>
<keyword evidence="6 12" id="KW-0808">Transferase</keyword>
<evidence type="ECO:0000256" key="2">
    <source>
        <dbReference type="ARBA" id="ARBA00005099"/>
    </source>
</evidence>
<dbReference type="NCBIfam" id="TIGR01364">
    <property type="entry name" value="serC_1"/>
    <property type="match status" value="1"/>
</dbReference>
<evidence type="ECO:0000256" key="10">
    <source>
        <dbReference type="ARBA" id="ARBA00049007"/>
    </source>
</evidence>
<accession>A0A6S7G209</accession>
<comment type="catalytic activity">
    <reaction evidence="9">
        <text>4-(phosphooxy)-L-threonine + 2-oxoglutarate = (R)-3-hydroxy-2-oxo-4-phosphooxybutanoate + L-glutamate</text>
        <dbReference type="Rhea" id="RHEA:16573"/>
        <dbReference type="ChEBI" id="CHEBI:16810"/>
        <dbReference type="ChEBI" id="CHEBI:29985"/>
        <dbReference type="ChEBI" id="CHEBI:58452"/>
        <dbReference type="ChEBI" id="CHEBI:58538"/>
        <dbReference type="EC" id="2.6.1.52"/>
    </reaction>
</comment>
<keyword evidence="8 12" id="KW-0718">Serine biosynthesis</keyword>
<dbReference type="FunFam" id="3.90.1150.10:FF:000006">
    <property type="entry name" value="Phosphoserine aminotransferase"/>
    <property type="match status" value="1"/>
</dbReference>
<dbReference type="GO" id="GO:0030170">
    <property type="term" value="F:pyridoxal phosphate binding"/>
    <property type="evidence" value="ECO:0007669"/>
    <property type="project" value="TreeGrafter"/>
</dbReference>
<organism evidence="14 15">
    <name type="scientific">Paramuricea clavata</name>
    <name type="common">Red gorgonian</name>
    <name type="synonym">Violescent sea-whip</name>
    <dbReference type="NCBI Taxonomy" id="317549"/>
    <lineage>
        <taxon>Eukaryota</taxon>
        <taxon>Metazoa</taxon>
        <taxon>Cnidaria</taxon>
        <taxon>Anthozoa</taxon>
        <taxon>Octocorallia</taxon>
        <taxon>Malacalcyonacea</taxon>
        <taxon>Plexauridae</taxon>
        <taxon>Paramuricea</taxon>
    </lineage>
</organism>
<feature type="domain" description="Aminotransferase class V" evidence="13">
    <location>
        <begin position="47"/>
        <end position="390"/>
    </location>
</feature>
<evidence type="ECO:0000256" key="5">
    <source>
        <dbReference type="ARBA" id="ARBA00022605"/>
    </source>
</evidence>
<dbReference type="UniPathway" id="UPA00244">
    <property type="reaction ID" value="UER00311"/>
</dbReference>
<proteinExistence type="inferred from homology"/>
<dbReference type="PIRSF" id="PIRSF000525">
    <property type="entry name" value="SerC"/>
    <property type="match status" value="1"/>
</dbReference>
<evidence type="ECO:0000256" key="6">
    <source>
        <dbReference type="ARBA" id="ARBA00022679"/>
    </source>
</evidence>
<dbReference type="GO" id="GO:0004648">
    <property type="term" value="F:O-phospho-L-serine:2-oxoglutarate aminotransferase activity"/>
    <property type="evidence" value="ECO:0007669"/>
    <property type="project" value="UniProtKB-EC"/>
</dbReference>
<dbReference type="PANTHER" id="PTHR43247:SF1">
    <property type="entry name" value="PHOSPHOSERINE AMINOTRANSFERASE"/>
    <property type="match status" value="1"/>
</dbReference>
<dbReference type="SUPFAM" id="SSF53383">
    <property type="entry name" value="PLP-dependent transferases"/>
    <property type="match status" value="1"/>
</dbReference>
<dbReference type="PROSITE" id="PS00595">
    <property type="entry name" value="AA_TRANSFER_CLASS_5"/>
    <property type="match status" value="1"/>
</dbReference>
<keyword evidence="5 12" id="KW-0028">Amino-acid biosynthesis</keyword>
<dbReference type="OrthoDB" id="1703350at2759"/>
<name>A0A6S7G209_PARCT</name>
<comment type="pathway">
    <text evidence="2 12">Amino-acid biosynthesis; L-serine biosynthesis; L-serine from 3-phospho-D-glycerate: step 2/3.</text>
</comment>
<dbReference type="InterPro" id="IPR015422">
    <property type="entry name" value="PyrdxlP-dep_Trfase_small"/>
</dbReference>
<evidence type="ECO:0000256" key="12">
    <source>
        <dbReference type="RuleBase" id="RU004505"/>
    </source>
</evidence>
<dbReference type="FunFam" id="3.40.640.10:FF:000010">
    <property type="entry name" value="Phosphoserine aminotransferase"/>
    <property type="match status" value="1"/>
</dbReference>
<dbReference type="AlphaFoldDB" id="A0A6S7G209"/>
<evidence type="ECO:0000256" key="9">
    <source>
        <dbReference type="ARBA" id="ARBA00047630"/>
    </source>
</evidence>
<evidence type="ECO:0000256" key="7">
    <source>
        <dbReference type="ARBA" id="ARBA00022898"/>
    </source>
</evidence>
<dbReference type="InterPro" id="IPR015421">
    <property type="entry name" value="PyrdxlP-dep_Trfase_major"/>
</dbReference>